<sequence length="133" mass="14505">MTRYLTLEDVLRQVERAGWAVRDAGLLVAAVSRPAASAFGQDAYPDLWLKDAALAQSLDNNQALVDGNKRLAWLTTKVFLAINGQQPRTSADDRERFMVELVAGHADLELIAGWLATHCSPAEPPDLPNAPAR</sequence>
<evidence type="ECO:0000313" key="3">
    <source>
        <dbReference type="Proteomes" id="UP001164693"/>
    </source>
</evidence>
<dbReference type="InterPro" id="IPR003812">
    <property type="entry name" value="Fido"/>
</dbReference>
<dbReference type="EMBL" id="CP097463">
    <property type="protein sequence ID" value="WAX58320.1"/>
    <property type="molecule type" value="Genomic_DNA"/>
</dbReference>
<evidence type="ECO:0000259" key="1">
    <source>
        <dbReference type="PROSITE" id="PS51459"/>
    </source>
</evidence>
<gene>
    <name evidence="2" type="ORF">M6B22_06020</name>
</gene>
<name>A0ABY7K2T9_9ACTN</name>
<dbReference type="PANTHER" id="PTHR39426:SF1">
    <property type="entry name" value="HOMOLOGY TO DEATH-ON-CURING PROTEIN OF PHAGE P1"/>
    <property type="match status" value="1"/>
</dbReference>
<accession>A0ABY7K2T9</accession>
<feature type="domain" description="Fido" evidence="1">
    <location>
        <begin position="1"/>
        <end position="117"/>
    </location>
</feature>
<evidence type="ECO:0000313" key="2">
    <source>
        <dbReference type="EMBL" id="WAX58320.1"/>
    </source>
</evidence>
<dbReference type="PROSITE" id="PS51459">
    <property type="entry name" value="FIDO"/>
    <property type="match status" value="1"/>
</dbReference>
<keyword evidence="3" id="KW-1185">Reference proteome</keyword>
<dbReference type="Pfam" id="PF02661">
    <property type="entry name" value="Fic"/>
    <property type="match status" value="1"/>
</dbReference>
<proteinExistence type="predicted"/>
<dbReference type="PANTHER" id="PTHR39426">
    <property type="entry name" value="HOMOLOGY TO DEATH-ON-CURING PROTEIN OF PHAGE P1"/>
    <property type="match status" value="1"/>
</dbReference>
<reference evidence="2" key="1">
    <citation type="submission" date="2022-05" db="EMBL/GenBank/DDBJ databases">
        <title>Jatrophihabitans sp. SB3-54 whole genome sequence.</title>
        <authorList>
            <person name="Suh M.K."/>
            <person name="Eom M.K."/>
            <person name="Kim J.S."/>
            <person name="Kim H.S."/>
            <person name="Do H.E."/>
            <person name="Shin Y.K."/>
            <person name="Lee J.-S."/>
        </authorList>
    </citation>
    <scope>NUCLEOTIDE SEQUENCE</scope>
    <source>
        <strain evidence="2">SB3-54</strain>
    </source>
</reference>
<protein>
    <recommendedName>
        <fullName evidence="1">Fido domain-containing protein</fullName>
    </recommendedName>
</protein>
<dbReference type="InterPro" id="IPR053737">
    <property type="entry name" value="Type_II_TA_Toxin"/>
</dbReference>
<dbReference type="Gene3D" id="1.20.120.1870">
    <property type="entry name" value="Fic/DOC protein, Fido domain"/>
    <property type="match status" value="1"/>
</dbReference>
<organism evidence="2 3">
    <name type="scientific">Jatrophihabitans cynanchi</name>
    <dbReference type="NCBI Taxonomy" id="2944128"/>
    <lineage>
        <taxon>Bacteria</taxon>
        <taxon>Bacillati</taxon>
        <taxon>Actinomycetota</taxon>
        <taxon>Actinomycetes</taxon>
        <taxon>Jatrophihabitantales</taxon>
        <taxon>Jatrophihabitantaceae</taxon>
        <taxon>Jatrophihabitans</taxon>
    </lineage>
</organism>
<dbReference type="RefSeq" id="WP_269444869.1">
    <property type="nucleotide sequence ID" value="NZ_CP097463.1"/>
</dbReference>
<dbReference type="Proteomes" id="UP001164693">
    <property type="component" value="Chromosome"/>
</dbReference>
<dbReference type="InterPro" id="IPR006440">
    <property type="entry name" value="Doc"/>
</dbReference>